<dbReference type="RefSeq" id="WP_346246363.1">
    <property type="nucleotide sequence ID" value="NZ_JBDIZK010000004.1"/>
</dbReference>
<proteinExistence type="predicted"/>
<sequence length="127" mass="12651">MTRRHQPGAALGRGLVMLVAATVLLDAIAGLAPAFTALESAGIVAAGSPLASCWAMSGAAMLLSSRRAALPGALTITAILGYAMMQPAGTSHPASCVLVMVALWLGLGLARGSVRGNAQASRAGIRT</sequence>
<feature type="transmembrane region" description="Helical" evidence="1">
    <location>
        <begin position="68"/>
        <end position="85"/>
    </location>
</feature>
<keyword evidence="1" id="KW-0472">Membrane</keyword>
<evidence type="ECO:0000256" key="1">
    <source>
        <dbReference type="SAM" id="Phobius"/>
    </source>
</evidence>
<feature type="transmembrane region" description="Helical" evidence="1">
    <location>
        <begin position="91"/>
        <end position="110"/>
    </location>
</feature>
<organism evidence="2 3">
    <name type="scientific">Sphingomonas rustica</name>
    <dbReference type="NCBI Taxonomy" id="3103142"/>
    <lineage>
        <taxon>Bacteria</taxon>
        <taxon>Pseudomonadati</taxon>
        <taxon>Pseudomonadota</taxon>
        <taxon>Alphaproteobacteria</taxon>
        <taxon>Sphingomonadales</taxon>
        <taxon>Sphingomonadaceae</taxon>
        <taxon>Sphingomonas</taxon>
    </lineage>
</organism>
<protein>
    <submittedName>
        <fullName evidence="2">Uncharacterized protein</fullName>
    </submittedName>
</protein>
<evidence type="ECO:0000313" key="3">
    <source>
        <dbReference type="Proteomes" id="UP001427805"/>
    </source>
</evidence>
<comment type="caution">
    <text evidence="2">The sequence shown here is derived from an EMBL/GenBank/DDBJ whole genome shotgun (WGS) entry which is preliminary data.</text>
</comment>
<keyword evidence="3" id="KW-1185">Reference proteome</keyword>
<feature type="transmembrane region" description="Helical" evidence="1">
    <location>
        <begin position="12"/>
        <end position="35"/>
    </location>
</feature>
<reference evidence="2 3" key="1">
    <citation type="submission" date="2024-05" db="EMBL/GenBank/DDBJ databases">
        <title>Sphingomonas sp. HF-S3 16S ribosomal RNA gene Genome sequencing and assembly.</title>
        <authorList>
            <person name="Lee H."/>
        </authorList>
    </citation>
    <scope>NUCLEOTIDE SEQUENCE [LARGE SCALE GENOMIC DNA]</scope>
    <source>
        <strain evidence="2 3">HF-S3</strain>
    </source>
</reference>
<dbReference type="EMBL" id="JBDIZK010000004">
    <property type="protein sequence ID" value="MEN3747374.1"/>
    <property type="molecule type" value="Genomic_DNA"/>
</dbReference>
<dbReference type="Proteomes" id="UP001427805">
    <property type="component" value="Unassembled WGS sequence"/>
</dbReference>
<name>A0ABV0B713_9SPHN</name>
<evidence type="ECO:0000313" key="2">
    <source>
        <dbReference type="EMBL" id="MEN3747374.1"/>
    </source>
</evidence>
<keyword evidence="1" id="KW-1133">Transmembrane helix</keyword>
<accession>A0ABV0B713</accession>
<keyword evidence="1" id="KW-0812">Transmembrane</keyword>
<feature type="transmembrane region" description="Helical" evidence="1">
    <location>
        <begin position="41"/>
        <end position="63"/>
    </location>
</feature>
<gene>
    <name evidence="2" type="ORF">TPR58_09350</name>
</gene>